<gene>
    <name evidence="2" type="ORF">BDW59DRAFT_100287</name>
</gene>
<feature type="compositionally biased region" description="Basic and acidic residues" evidence="1">
    <location>
        <begin position="56"/>
        <end position="67"/>
    </location>
</feature>
<feature type="region of interest" description="Disordered" evidence="1">
    <location>
        <begin position="1"/>
        <end position="67"/>
    </location>
</feature>
<sequence length="67" mass="7435">MKASHTRDSARQPCQCTAADSPPKLLQHLCPPPRSHPQALQSTPDAHGHPLNQRGLDLRMSRDLHPQ</sequence>
<feature type="compositionally biased region" description="Basic and acidic residues" evidence="1">
    <location>
        <begin position="1"/>
        <end position="10"/>
    </location>
</feature>
<protein>
    <submittedName>
        <fullName evidence="2">Uncharacterized protein</fullName>
    </submittedName>
</protein>
<dbReference type="Proteomes" id="UP001610335">
    <property type="component" value="Unassembled WGS sequence"/>
</dbReference>
<comment type="caution">
    <text evidence="2">The sequence shown here is derived from an EMBL/GenBank/DDBJ whole genome shotgun (WGS) entry which is preliminary data.</text>
</comment>
<evidence type="ECO:0000256" key="1">
    <source>
        <dbReference type="SAM" id="MobiDB-lite"/>
    </source>
</evidence>
<organism evidence="2 3">
    <name type="scientific">Aspergillus cavernicola</name>
    <dbReference type="NCBI Taxonomy" id="176166"/>
    <lineage>
        <taxon>Eukaryota</taxon>
        <taxon>Fungi</taxon>
        <taxon>Dikarya</taxon>
        <taxon>Ascomycota</taxon>
        <taxon>Pezizomycotina</taxon>
        <taxon>Eurotiomycetes</taxon>
        <taxon>Eurotiomycetidae</taxon>
        <taxon>Eurotiales</taxon>
        <taxon>Aspergillaceae</taxon>
        <taxon>Aspergillus</taxon>
        <taxon>Aspergillus subgen. Nidulantes</taxon>
    </lineage>
</organism>
<name>A0ABR4I656_9EURO</name>
<proteinExistence type="predicted"/>
<dbReference type="EMBL" id="JBFXLS010000055">
    <property type="protein sequence ID" value="KAL2823218.1"/>
    <property type="molecule type" value="Genomic_DNA"/>
</dbReference>
<evidence type="ECO:0000313" key="3">
    <source>
        <dbReference type="Proteomes" id="UP001610335"/>
    </source>
</evidence>
<evidence type="ECO:0000313" key="2">
    <source>
        <dbReference type="EMBL" id="KAL2823218.1"/>
    </source>
</evidence>
<reference evidence="2 3" key="1">
    <citation type="submission" date="2024-07" db="EMBL/GenBank/DDBJ databases">
        <title>Section-level genome sequencing and comparative genomics of Aspergillus sections Usti and Cavernicolus.</title>
        <authorList>
            <consortium name="Lawrence Berkeley National Laboratory"/>
            <person name="Nybo J.L."/>
            <person name="Vesth T.C."/>
            <person name="Theobald S."/>
            <person name="Frisvad J.C."/>
            <person name="Larsen T.O."/>
            <person name="Kjaerboelling I."/>
            <person name="Rothschild-Mancinelli K."/>
            <person name="Lyhne E.K."/>
            <person name="Kogle M.E."/>
            <person name="Barry K."/>
            <person name="Clum A."/>
            <person name="Na H."/>
            <person name="Ledsgaard L."/>
            <person name="Lin J."/>
            <person name="Lipzen A."/>
            <person name="Kuo A."/>
            <person name="Riley R."/>
            <person name="Mondo S."/>
            <person name="LaButti K."/>
            <person name="Haridas S."/>
            <person name="Pangalinan J."/>
            <person name="Salamov A.A."/>
            <person name="Simmons B.A."/>
            <person name="Magnuson J.K."/>
            <person name="Chen J."/>
            <person name="Drula E."/>
            <person name="Henrissat B."/>
            <person name="Wiebenga A."/>
            <person name="Lubbers R.J."/>
            <person name="Gomes A.C."/>
            <person name="Makela M.R."/>
            <person name="Stajich J."/>
            <person name="Grigoriev I.V."/>
            <person name="Mortensen U.H."/>
            <person name="De vries R.P."/>
            <person name="Baker S.E."/>
            <person name="Andersen M.R."/>
        </authorList>
    </citation>
    <scope>NUCLEOTIDE SEQUENCE [LARGE SCALE GENOMIC DNA]</scope>
    <source>
        <strain evidence="2 3">CBS 600.67</strain>
    </source>
</reference>
<accession>A0ABR4I656</accession>
<keyword evidence="3" id="KW-1185">Reference proteome</keyword>